<organism evidence="2 3">
    <name type="scientific">Magallana gigas</name>
    <name type="common">Pacific oyster</name>
    <name type="synonym">Crassostrea gigas</name>
    <dbReference type="NCBI Taxonomy" id="29159"/>
    <lineage>
        <taxon>Eukaryota</taxon>
        <taxon>Metazoa</taxon>
        <taxon>Spiralia</taxon>
        <taxon>Lophotrochozoa</taxon>
        <taxon>Mollusca</taxon>
        <taxon>Bivalvia</taxon>
        <taxon>Autobranchia</taxon>
        <taxon>Pteriomorphia</taxon>
        <taxon>Ostreida</taxon>
        <taxon>Ostreoidea</taxon>
        <taxon>Ostreidae</taxon>
        <taxon>Magallana</taxon>
    </lineage>
</organism>
<evidence type="ECO:0000256" key="1">
    <source>
        <dbReference type="SAM" id="SignalP"/>
    </source>
</evidence>
<feature type="chain" id="PRO_5036448800" evidence="1">
    <location>
        <begin position="28"/>
        <end position="102"/>
    </location>
</feature>
<name>A0A8W8KKP0_MAGGI</name>
<feature type="signal peptide" evidence="1">
    <location>
        <begin position="1"/>
        <end position="27"/>
    </location>
</feature>
<keyword evidence="3" id="KW-1185">Reference proteome</keyword>
<protein>
    <submittedName>
        <fullName evidence="2">Uncharacterized protein</fullName>
    </submittedName>
</protein>
<dbReference type="AlphaFoldDB" id="A0A8W8KKP0"/>
<dbReference type="EnsemblMetazoa" id="G24301.1">
    <property type="protein sequence ID" value="G24301.1:cds"/>
    <property type="gene ID" value="G24301"/>
</dbReference>
<keyword evidence="1" id="KW-0732">Signal</keyword>
<evidence type="ECO:0000313" key="3">
    <source>
        <dbReference type="Proteomes" id="UP000005408"/>
    </source>
</evidence>
<reference evidence="2" key="1">
    <citation type="submission" date="2022-08" db="UniProtKB">
        <authorList>
            <consortium name="EnsemblMetazoa"/>
        </authorList>
    </citation>
    <scope>IDENTIFICATION</scope>
    <source>
        <strain evidence="2">05x7-T-G4-1.051#20</strain>
    </source>
</reference>
<dbReference type="Proteomes" id="UP000005408">
    <property type="component" value="Unassembled WGS sequence"/>
</dbReference>
<proteinExistence type="predicted"/>
<evidence type="ECO:0000313" key="2">
    <source>
        <dbReference type="EnsemblMetazoa" id="G24301.1:cds"/>
    </source>
</evidence>
<accession>A0A8W8KKP0</accession>
<sequence>MAAPDKVFIAALLLMAMLSISHRGVSAQPGCSTSLGACGTGVTGDIAILCRNALSCIDALSACGREEKDEAKKKLIEKGCSGSGIPIISAMSLFVAALFHML</sequence>